<name>G2Z0E9_FLABF</name>
<dbReference type="HOGENOM" id="CLU_1037032_0_0_10"/>
<dbReference type="EMBL" id="FQ859183">
    <property type="protein sequence ID" value="CCB69340.1"/>
    <property type="molecule type" value="Genomic_DNA"/>
</dbReference>
<dbReference type="Proteomes" id="UP000009186">
    <property type="component" value="Chromosome"/>
</dbReference>
<evidence type="ECO:0000313" key="2">
    <source>
        <dbReference type="Proteomes" id="UP000009186"/>
    </source>
</evidence>
<dbReference type="SUPFAM" id="SSF50998">
    <property type="entry name" value="Quinoprotein alcohol dehydrogenase-like"/>
    <property type="match status" value="1"/>
</dbReference>
<protein>
    <submittedName>
        <fullName evidence="1">Uncharacterized protein</fullName>
    </submittedName>
</protein>
<sequence length="275" mass="32373">MKTLWTININDQDYFPPNHNLKPVIWKNKLFYTFKTIDKSKIDLNGLYTTKICILEVNLKNTETNYKEFSISHIIKKVKIYSSENWKYIISETTLKLDIGIMLNISDNEIIPDYEQTKLEEFKVKSEYQFENKVLKYNQRSKLECYDKSSKKLIWEQKIKGYIYTEIEQWENFIFFGTAGKGGAFYCISLDKGEKLTEYINGDASEFSWFKENIIIKDIKGNLAKINAKSGETIEELKLKNKISYYSPILVDGNKIFARVFDKKENLPKLICVEI</sequence>
<keyword evidence="2" id="KW-1185">Reference proteome</keyword>
<dbReference type="AlphaFoldDB" id="G2Z0E9"/>
<evidence type="ECO:0000313" key="1">
    <source>
        <dbReference type="EMBL" id="CCB69340.1"/>
    </source>
</evidence>
<dbReference type="RefSeq" id="WP_014083807.1">
    <property type="nucleotide sequence ID" value="NC_016001.1"/>
</dbReference>
<proteinExistence type="predicted"/>
<reference evidence="1 2" key="1">
    <citation type="journal article" date="2011" name="Appl. Environ. Microbiol.">
        <title>Complete genome sequence of the fish pathogen Flavobacterium branchiophilum.</title>
        <authorList>
            <consortium name="1:IP"/>
            <consortium name="Microbial Evolutionary Genomics,F-75015 Paris"/>
            <consortium name="France 2:CNRS"/>
            <consortium name="URA2171"/>
            <consortium name="F-75015 Paris,France 3:Unite de Virologie et Immunologie Mol."/>
            <consortium name="INRA,78352 Jouy en Josas Cedex"/>
            <consortium name="France. 4:Unite de Mathemathique"/>
            <consortium name="Informatique et Genome,INRA"/>
            <consortium name="78352 Jouy en Josas Cedex"/>
            <consortium name="France. 5:CEA/Genoscope"/>
            <consortium name="Evry"/>
            <consortium name="France"/>
            <person name="Touchon M."/>
            <person name="Barbier P."/>
            <person name="Bernardet J.F."/>
            <person name="Loux V."/>
            <person name="Vacherie B."/>
            <person name="Barbe V."/>
            <person name="Rocha E.P."/>
            <person name="Duchaud E."/>
        </authorList>
    </citation>
    <scope>NUCLEOTIDE SEQUENCE [LARGE SCALE GENOMIC DNA]</scope>
    <source>
        <strain evidence="1 2">FL-15</strain>
    </source>
</reference>
<organism evidence="1 2">
    <name type="scientific">Flavobacterium branchiophilum (strain FL-15)</name>
    <dbReference type="NCBI Taxonomy" id="1034807"/>
    <lineage>
        <taxon>Bacteria</taxon>
        <taxon>Pseudomonadati</taxon>
        <taxon>Bacteroidota</taxon>
        <taxon>Flavobacteriia</taxon>
        <taxon>Flavobacteriales</taxon>
        <taxon>Flavobacteriaceae</taxon>
        <taxon>Flavobacterium</taxon>
    </lineage>
</organism>
<dbReference type="eggNOG" id="ENOG50323F7">
    <property type="taxonomic scope" value="Bacteria"/>
</dbReference>
<accession>G2Z0E9</accession>
<dbReference type="InterPro" id="IPR011047">
    <property type="entry name" value="Quinoprotein_ADH-like_sf"/>
</dbReference>
<gene>
    <name evidence="1" type="ordered locus">FBFL15_1256</name>
</gene>
<dbReference type="Gene3D" id="2.130.10.10">
    <property type="entry name" value="YVTN repeat-like/Quinoprotein amine dehydrogenase"/>
    <property type="match status" value="1"/>
</dbReference>
<dbReference type="InterPro" id="IPR015943">
    <property type="entry name" value="WD40/YVTN_repeat-like_dom_sf"/>
</dbReference>
<dbReference type="KEGG" id="fbr:FBFL15_1256"/>